<reference evidence="3 4" key="1">
    <citation type="submission" date="2020-08" db="EMBL/GenBank/DDBJ databases">
        <title>Sequencing the genomes of 1000 actinobacteria strains.</title>
        <authorList>
            <person name="Klenk H.-P."/>
        </authorList>
    </citation>
    <scope>NUCLEOTIDE SEQUENCE [LARGE SCALE GENOMIC DNA]</scope>
    <source>
        <strain evidence="3 4">DSM 23889</strain>
    </source>
</reference>
<keyword evidence="4" id="KW-1185">Reference proteome</keyword>
<evidence type="ECO:0000313" key="4">
    <source>
        <dbReference type="Proteomes" id="UP000552883"/>
    </source>
</evidence>
<protein>
    <recommendedName>
        <fullName evidence="5">Lipoprotein</fullName>
    </recommendedName>
</protein>
<name>A0A840X576_9MICO</name>
<sequence>MITHHPHRPVMLALASGLMTIGLLAGCSPAAPAPSASPVASPEPTTASATPSASPTPSAPEVDPAAVAAARESLAASISSGNTAALASWATDPIRVVIAASSFSEDLSPDDAALQADYIVDLTATWDFALPEATIDQYRAGDYAAYFPADVLVGRSSTGGVVAFTLTGDHASTMFMCIDEMLLL</sequence>
<evidence type="ECO:0008006" key="5">
    <source>
        <dbReference type="Google" id="ProtNLM"/>
    </source>
</evidence>
<proteinExistence type="predicted"/>
<dbReference type="Proteomes" id="UP000552883">
    <property type="component" value="Unassembled WGS sequence"/>
</dbReference>
<feature type="chain" id="PRO_5038963204" description="Lipoprotein" evidence="2">
    <location>
        <begin position="31"/>
        <end position="184"/>
    </location>
</feature>
<evidence type="ECO:0000256" key="1">
    <source>
        <dbReference type="SAM" id="MobiDB-lite"/>
    </source>
</evidence>
<keyword evidence="2" id="KW-0732">Signal</keyword>
<feature type="signal peptide" evidence="2">
    <location>
        <begin position="1"/>
        <end position="30"/>
    </location>
</feature>
<dbReference type="RefSeq" id="WP_153981553.1">
    <property type="nucleotide sequence ID" value="NZ_BAAANZ010000010.1"/>
</dbReference>
<evidence type="ECO:0000256" key="2">
    <source>
        <dbReference type="SAM" id="SignalP"/>
    </source>
</evidence>
<dbReference type="EMBL" id="JACHBS010000001">
    <property type="protein sequence ID" value="MBB5617381.1"/>
    <property type="molecule type" value="Genomic_DNA"/>
</dbReference>
<dbReference type="OrthoDB" id="5120053at2"/>
<comment type="caution">
    <text evidence="3">The sequence shown here is derived from an EMBL/GenBank/DDBJ whole genome shotgun (WGS) entry which is preliminary data.</text>
</comment>
<organism evidence="3 4">
    <name type="scientific">Microcella frigidaquae</name>
    <dbReference type="NCBI Taxonomy" id="424758"/>
    <lineage>
        <taxon>Bacteria</taxon>
        <taxon>Bacillati</taxon>
        <taxon>Actinomycetota</taxon>
        <taxon>Actinomycetes</taxon>
        <taxon>Micrococcales</taxon>
        <taxon>Microbacteriaceae</taxon>
        <taxon>Microcella</taxon>
    </lineage>
</organism>
<accession>A0A840X576</accession>
<evidence type="ECO:0000313" key="3">
    <source>
        <dbReference type="EMBL" id="MBB5617381.1"/>
    </source>
</evidence>
<feature type="region of interest" description="Disordered" evidence="1">
    <location>
        <begin position="32"/>
        <end position="65"/>
    </location>
</feature>
<dbReference type="AlphaFoldDB" id="A0A840X576"/>
<gene>
    <name evidence="3" type="ORF">BJ959_000877</name>
</gene>